<dbReference type="RefSeq" id="WP_160760197.1">
    <property type="nucleotide sequence ID" value="NZ_BAAADZ010000002.1"/>
</dbReference>
<keyword evidence="5" id="KW-1185">Reference proteome</keyword>
<proteinExistence type="predicted"/>
<dbReference type="InterPro" id="IPR036465">
    <property type="entry name" value="vWFA_dom_sf"/>
</dbReference>
<reference evidence="2 5" key="2">
    <citation type="submission" date="2020-08" db="EMBL/GenBank/DDBJ databases">
        <title>Genomic Encyclopedia of Type Strains, Phase IV (KMG-IV): sequencing the most valuable type-strain genomes for metagenomic binning, comparative biology and taxonomic classification.</title>
        <authorList>
            <person name="Goeker M."/>
        </authorList>
    </citation>
    <scope>NUCLEOTIDE SEQUENCE [LARGE SCALE GENOMIC DNA]</scope>
    <source>
        <strain evidence="2 5">DSM 8510</strain>
    </source>
</reference>
<dbReference type="InterPro" id="IPR002881">
    <property type="entry name" value="DUF58"/>
</dbReference>
<evidence type="ECO:0000313" key="4">
    <source>
        <dbReference type="Proteomes" id="UP000430021"/>
    </source>
</evidence>
<dbReference type="EMBL" id="JACICE010000001">
    <property type="protein sequence ID" value="MBB3774219.1"/>
    <property type="molecule type" value="Genomic_DNA"/>
</dbReference>
<evidence type="ECO:0000313" key="5">
    <source>
        <dbReference type="Proteomes" id="UP000548685"/>
    </source>
</evidence>
<dbReference type="AlphaFoldDB" id="A0A6I4UL37"/>
<evidence type="ECO:0000313" key="2">
    <source>
        <dbReference type="EMBL" id="MBB3774219.1"/>
    </source>
</evidence>
<dbReference type="Pfam" id="PF01882">
    <property type="entry name" value="DUF58"/>
    <property type="match status" value="1"/>
</dbReference>
<name>A0A6I4UL37_9SPHN</name>
<comment type="caution">
    <text evidence="3">The sequence shown here is derived from an EMBL/GenBank/DDBJ whole genome shotgun (WGS) entry which is preliminary data.</text>
</comment>
<dbReference type="PANTHER" id="PTHR33608">
    <property type="entry name" value="BLL2464 PROTEIN"/>
    <property type="match status" value="1"/>
</dbReference>
<dbReference type="SUPFAM" id="SSF53300">
    <property type="entry name" value="vWA-like"/>
    <property type="match status" value="1"/>
</dbReference>
<dbReference type="OrthoDB" id="9776116at2"/>
<evidence type="ECO:0000313" key="3">
    <source>
        <dbReference type="EMBL" id="MXP38123.1"/>
    </source>
</evidence>
<dbReference type="Gene3D" id="3.40.50.410">
    <property type="entry name" value="von Willebrand factor, type A domain"/>
    <property type="match status" value="1"/>
</dbReference>
<dbReference type="Proteomes" id="UP000430021">
    <property type="component" value="Unassembled WGS sequence"/>
</dbReference>
<reference evidence="3 4" key="1">
    <citation type="submission" date="2019-12" db="EMBL/GenBank/DDBJ databases">
        <title>Genomic-based taxomic classification of the family Erythrobacteraceae.</title>
        <authorList>
            <person name="Xu L."/>
        </authorList>
    </citation>
    <scope>NUCLEOTIDE SEQUENCE [LARGE SCALE GENOMIC DNA]</scope>
    <source>
        <strain evidence="3 4">JCM 10282</strain>
    </source>
</reference>
<feature type="domain" description="DUF58" evidence="1">
    <location>
        <begin position="48"/>
        <end position="260"/>
    </location>
</feature>
<dbReference type="PANTHER" id="PTHR33608:SF7">
    <property type="entry name" value="DUF58 DOMAIN-CONTAINING PROTEIN"/>
    <property type="match status" value="1"/>
</dbReference>
<dbReference type="EMBL" id="WTYB01000001">
    <property type="protein sequence ID" value="MXP38123.1"/>
    <property type="molecule type" value="Genomic_DNA"/>
</dbReference>
<protein>
    <submittedName>
        <fullName evidence="3">DUF58 domain-containing protein</fullName>
    </submittedName>
    <submittedName>
        <fullName evidence="2">Uncharacterized protein (DUF58 family)</fullName>
    </submittedName>
</protein>
<evidence type="ECO:0000259" key="1">
    <source>
        <dbReference type="Pfam" id="PF01882"/>
    </source>
</evidence>
<gene>
    <name evidence="2" type="ORF">FHS52_000162</name>
    <name evidence="3" type="ORF">GRI59_05785</name>
</gene>
<dbReference type="Proteomes" id="UP000548685">
    <property type="component" value="Unassembled WGS sequence"/>
</dbReference>
<sequence>MARTPLTIPPEIRGRLKRLSLRTRRISGTRGFGMHASRSKGAGLEFAQYRAYEPGDEPRRIDWKLFARSDKFFVREAEEESPIAIWILLDASASMAQADRVQPDWSRFDAAKLLGLCIAELAMQQGDRFGWIALQEAALGVADPRAGRAQAGRMQIDFSRLEAAGTFPDDATLAPLWERIGARDLVLFVSDCFDEGGIALIERLAKAGREVVAIQLLTTEERDFPFDGGFRFRDQESGAELISDGAALRETFLSRFAAARAALDERLDKAGIRHATVVIDEPIDRPLHVLFGSGVAPT</sequence>
<organism evidence="3 4">
    <name type="scientific">Erythrobacter ramosus</name>
    <dbReference type="NCBI Taxonomy" id="35811"/>
    <lineage>
        <taxon>Bacteria</taxon>
        <taxon>Pseudomonadati</taxon>
        <taxon>Pseudomonadota</taxon>
        <taxon>Alphaproteobacteria</taxon>
        <taxon>Sphingomonadales</taxon>
        <taxon>Erythrobacteraceae</taxon>
        <taxon>Erythrobacter/Porphyrobacter group</taxon>
        <taxon>Erythrobacter</taxon>
    </lineage>
</organism>
<accession>A0A6I4UL37</accession>